<dbReference type="OrthoDB" id="9803968at2"/>
<sequence length="399" mass="45476">MAITPSPSNQRQLLFHLLMSLITLIFLLFIGELIARVGVIPQGIPQPPPLSTIDPYQPNPYIVRMRPYLYFHIPHSKYIQARSTYQVSYEINRLGFRGPEIPPKPETGLKRLITIGDSITEGHGNPFNKTFSSVLGENLRPHQWEVINMGVQGASPLYYAVNLKRYLAVQPDAILIVIFENDLADDRASESVFFTLPVLDDETALLMKTTTQNFFTQWRLYTLLHRGWRHWVHSAAEKIIAQNQANVYTPAEQQAIQVFEEQQTQLNALKIRPKHLVAPIVFDKQWRMSQAYLDYVVDTCRQQGVTVMIANISITGQEPGLNPAYSEHARMLDEHVSSWAKGRQLPFLSLLPTMTQIVKQYQPFHSQVVIADDGHPTSLTHALIADALRPWVIDNLPRN</sequence>
<name>A0A090AE36_9GAMM</name>
<dbReference type="EMBL" id="AP014633">
    <property type="protein sequence ID" value="BAP56228.1"/>
    <property type="molecule type" value="Genomic_DNA"/>
</dbReference>
<dbReference type="CDD" id="cd00229">
    <property type="entry name" value="SGNH_hydrolase"/>
    <property type="match status" value="1"/>
</dbReference>
<protein>
    <recommendedName>
        <fullName evidence="2">SGNH hydrolase-type esterase domain-containing protein</fullName>
    </recommendedName>
</protein>
<keyword evidence="1" id="KW-1133">Transmembrane helix</keyword>
<dbReference type="GO" id="GO:0016788">
    <property type="term" value="F:hydrolase activity, acting on ester bonds"/>
    <property type="evidence" value="ECO:0007669"/>
    <property type="project" value="UniProtKB-ARBA"/>
</dbReference>
<accession>A0A090AE36</accession>
<dbReference type="AlphaFoldDB" id="A0A090AE36"/>
<dbReference type="KEGG" id="tig:THII_1931"/>
<keyword evidence="1" id="KW-0472">Membrane</keyword>
<dbReference type="HOGENOM" id="CLU_690655_0_0_6"/>
<dbReference type="STRING" id="40754.THII_1931"/>
<keyword evidence="1" id="KW-0812">Transmembrane</keyword>
<dbReference type="InterPro" id="IPR036514">
    <property type="entry name" value="SGNH_hydro_sf"/>
</dbReference>
<evidence type="ECO:0000259" key="2">
    <source>
        <dbReference type="Pfam" id="PF13472"/>
    </source>
</evidence>
<feature type="domain" description="SGNH hydrolase-type esterase" evidence="2">
    <location>
        <begin position="115"/>
        <end position="382"/>
    </location>
</feature>
<proteinExistence type="predicted"/>
<gene>
    <name evidence="3" type="ORF">THII_1931</name>
</gene>
<feature type="transmembrane region" description="Helical" evidence="1">
    <location>
        <begin position="13"/>
        <end position="35"/>
    </location>
</feature>
<dbReference type="InterPro" id="IPR013830">
    <property type="entry name" value="SGNH_hydro"/>
</dbReference>
<dbReference type="Gene3D" id="3.40.50.1110">
    <property type="entry name" value="SGNH hydrolase"/>
    <property type="match status" value="1"/>
</dbReference>
<organism evidence="3 4">
    <name type="scientific">Thioploca ingrica</name>
    <dbReference type="NCBI Taxonomy" id="40754"/>
    <lineage>
        <taxon>Bacteria</taxon>
        <taxon>Pseudomonadati</taxon>
        <taxon>Pseudomonadota</taxon>
        <taxon>Gammaproteobacteria</taxon>
        <taxon>Thiotrichales</taxon>
        <taxon>Thiotrichaceae</taxon>
        <taxon>Thioploca</taxon>
    </lineage>
</organism>
<dbReference type="SUPFAM" id="SSF52266">
    <property type="entry name" value="SGNH hydrolase"/>
    <property type="match status" value="1"/>
</dbReference>
<evidence type="ECO:0000313" key="4">
    <source>
        <dbReference type="Proteomes" id="UP000031623"/>
    </source>
</evidence>
<evidence type="ECO:0000313" key="3">
    <source>
        <dbReference type="EMBL" id="BAP56228.1"/>
    </source>
</evidence>
<reference evidence="3 4" key="1">
    <citation type="journal article" date="2014" name="ISME J.">
        <title>Ecophysiology of Thioploca ingrica as revealed by the complete genome sequence supplemented with proteomic evidence.</title>
        <authorList>
            <person name="Kojima H."/>
            <person name="Ogura Y."/>
            <person name="Yamamoto N."/>
            <person name="Togashi T."/>
            <person name="Mori H."/>
            <person name="Watanabe T."/>
            <person name="Nemoto F."/>
            <person name="Kurokawa K."/>
            <person name="Hayashi T."/>
            <person name="Fukui M."/>
        </authorList>
    </citation>
    <scope>NUCLEOTIDE SEQUENCE [LARGE SCALE GENOMIC DNA]</scope>
</reference>
<dbReference type="Pfam" id="PF13472">
    <property type="entry name" value="Lipase_GDSL_2"/>
    <property type="match status" value="1"/>
</dbReference>
<dbReference type="Proteomes" id="UP000031623">
    <property type="component" value="Chromosome"/>
</dbReference>
<keyword evidence="4" id="KW-1185">Reference proteome</keyword>
<evidence type="ECO:0000256" key="1">
    <source>
        <dbReference type="SAM" id="Phobius"/>
    </source>
</evidence>